<reference evidence="1" key="2">
    <citation type="journal article" date="2022" name="New Phytol.">
        <title>Evolutionary transition to the ectomycorrhizal habit in the genomes of a hyperdiverse lineage of mushroom-forming fungi.</title>
        <authorList>
            <person name="Looney B."/>
            <person name="Miyauchi S."/>
            <person name="Morin E."/>
            <person name="Drula E."/>
            <person name="Courty P.E."/>
            <person name="Kohler A."/>
            <person name="Kuo A."/>
            <person name="LaButti K."/>
            <person name="Pangilinan J."/>
            <person name="Lipzen A."/>
            <person name="Riley R."/>
            <person name="Andreopoulos W."/>
            <person name="He G."/>
            <person name="Johnson J."/>
            <person name="Nolan M."/>
            <person name="Tritt A."/>
            <person name="Barry K.W."/>
            <person name="Grigoriev I.V."/>
            <person name="Nagy L.G."/>
            <person name="Hibbett D."/>
            <person name="Henrissat B."/>
            <person name="Matheny P.B."/>
            <person name="Labbe J."/>
            <person name="Martin F.M."/>
        </authorList>
    </citation>
    <scope>NUCLEOTIDE SEQUENCE</scope>
    <source>
        <strain evidence="1">FP105234-sp</strain>
    </source>
</reference>
<organism evidence="1 2">
    <name type="scientific">Auriscalpium vulgare</name>
    <dbReference type="NCBI Taxonomy" id="40419"/>
    <lineage>
        <taxon>Eukaryota</taxon>
        <taxon>Fungi</taxon>
        <taxon>Dikarya</taxon>
        <taxon>Basidiomycota</taxon>
        <taxon>Agaricomycotina</taxon>
        <taxon>Agaricomycetes</taxon>
        <taxon>Russulales</taxon>
        <taxon>Auriscalpiaceae</taxon>
        <taxon>Auriscalpium</taxon>
    </lineage>
</organism>
<reference evidence="1" key="1">
    <citation type="submission" date="2021-02" db="EMBL/GenBank/DDBJ databases">
        <authorList>
            <consortium name="DOE Joint Genome Institute"/>
            <person name="Ahrendt S."/>
            <person name="Looney B.P."/>
            <person name="Miyauchi S."/>
            <person name="Morin E."/>
            <person name="Drula E."/>
            <person name="Courty P.E."/>
            <person name="Chicoki N."/>
            <person name="Fauchery L."/>
            <person name="Kohler A."/>
            <person name="Kuo A."/>
            <person name="Labutti K."/>
            <person name="Pangilinan J."/>
            <person name="Lipzen A."/>
            <person name="Riley R."/>
            <person name="Andreopoulos W."/>
            <person name="He G."/>
            <person name="Johnson J."/>
            <person name="Barry K.W."/>
            <person name="Grigoriev I.V."/>
            <person name="Nagy L."/>
            <person name="Hibbett D."/>
            <person name="Henrissat B."/>
            <person name="Matheny P.B."/>
            <person name="Labbe J."/>
            <person name="Martin F."/>
        </authorList>
    </citation>
    <scope>NUCLEOTIDE SEQUENCE</scope>
    <source>
        <strain evidence="1">FP105234-sp</strain>
    </source>
</reference>
<gene>
    <name evidence="1" type="ORF">FA95DRAFT_1568814</name>
</gene>
<accession>A0ACB8SB83</accession>
<name>A0ACB8SB83_9AGAM</name>
<protein>
    <submittedName>
        <fullName evidence="1">Uncharacterized protein</fullName>
    </submittedName>
</protein>
<evidence type="ECO:0000313" key="1">
    <source>
        <dbReference type="EMBL" id="KAI0053156.1"/>
    </source>
</evidence>
<comment type="caution">
    <text evidence="1">The sequence shown here is derived from an EMBL/GenBank/DDBJ whole genome shotgun (WGS) entry which is preliminary data.</text>
</comment>
<evidence type="ECO:0000313" key="2">
    <source>
        <dbReference type="Proteomes" id="UP000814033"/>
    </source>
</evidence>
<keyword evidence="2" id="KW-1185">Reference proteome</keyword>
<sequence>MRTTVLASTSLFITTHSSTLALNAIPSFPRVHKKITLPRPSVLFSSPPPSRLPCIDPRSITLPPTFDHGPATILLDLSFFKGLVHRELDKLKTREPGLIDVLKPLGTGTLGGGAVQFDHFFGGGDSSSAFSRSVLPAFDSPSFDNADLSSLPIGLKNLEGRSIVGSLLGATENSLGTVLKTSAAGGLASGAVAAAGGALEHLFGDKQASSNAASDLLGKVFGNSDSSSRRDVTIFSTGCRLWDFMLFSRRYYHVHVLKLTGPTRRTMSNKGSVQ</sequence>
<proteinExistence type="predicted"/>
<dbReference type="EMBL" id="MU275841">
    <property type="protein sequence ID" value="KAI0053156.1"/>
    <property type="molecule type" value="Genomic_DNA"/>
</dbReference>
<dbReference type="Proteomes" id="UP000814033">
    <property type="component" value="Unassembled WGS sequence"/>
</dbReference>